<dbReference type="Pfam" id="PF14038">
    <property type="entry name" value="YqzE"/>
    <property type="match status" value="1"/>
</dbReference>
<name>A0ABY5JM17_9BACI</name>
<dbReference type="EMBL" id="CP101914">
    <property type="protein sequence ID" value="UUI01334.1"/>
    <property type="molecule type" value="Genomic_DNA"/>
</dbReference>
<accession>A0ABY5JM17</accession>
<reference evidence="1" key="1">
    <citation type="submission" date="2022-07" db="EMBL/GenBank/DDBJ databases">
        <title>FELIX.</title>
        <authorList>
            <person name="Wan K.H."/>
            <person name="Park S."/>
            <person name="Lawrence Q."/>
            <person name="Eichenberger J.P."/>
            <person name="Booth B.W."/>
            <person name="Piaggio A.J."/>
            <person name="Chandler J.C."/>
            <person name="Franklin A.B."/>
            <person name="Celniker S.E."/>
        </authorList>
    </citation>
    <scope>NUCLEOTIDE SEQUENCE</scope>
    <source>
        <strain evidence="1">QA-1986 374</strain>
    </source>
</reference>
<protein>
    <submittedName>
        <fullName evidence="1">YqzE family protein</fullName>
    </submittedName>
</protein>
<gene>
    <name evidence="1" type="ORF">NP439_14850</name>
</gene>
<dbReference type="InterPro" id="IPR025622">
    <property type="entry name" value="YqzE"/>
</dbReference>
<evidence type="ECO:0000313" key="2">
    <source>
        <dbReference type="Proteomes" id="UP001059773"/>
    </source>
</evidence>
<dbReference type="RefSeq" id="WP_256706748.1">
    <property type="nucleotide sequence ID" value="NZ_CP101914.1"/>
</dbReference>
<sequence>MKSNDYIRFLTEEMVKYMNLSSEEKAERKQKKKNSSSQLYSNKWLGVIPFSIQSWYRKRKNSRNESN</sequence>
<dbReference type="Proteomes" id="UP001059773">
    <property type="component" value="Chromosome"/>
</dbReference>
<evidence type="ECO:0000313" key="1">
    <source>
        <dbReference type="EMBL" id="UUI01334.1"/>
    </source>
</evidence>
<keyword evidence="2" id="KW-1185">Reference proteome</keyword>
<proteinExistence type="predicted"/>
<organism evidence="1 2">
    <name type="scientific">Oceanobacillus jeddahense</name>
    <dbReference type="NCBI Taxonomy" id="1462527"/>
    <lineage>
        <taxon>Bacteria</taxon>
        <taxon>Bacillati</taxon>
        <taxon>Bacillota</taxon>
        <taxon>Bacilli</taxon>
        <taxon>Bacillales</taxon>
        <taxon>Bacillaceae</taxon>
        <taxon>Oceanobacillus</taxon>
    </lineage>
</organism>